<keyword evidence="4" id="KW-0539">Nucleus</keyword>
<evidence type="ECO:0000256" key="2">
    <source>
        <dbReference type="ARBA" id="ARBA00023015"/>
    </source>
</evidence>
<comment type="caution">
    <text evidence="6">The sequence shown here is derived from an EMBL/GenBank/DDBJ whole genome shotgun (WGS) entry which is preliminary data.</text>
</comment>
<dbReference type="GO" id="GO:0006355">
    <property type="term" value="P:regulation of DNA-templated transcription"/>
    <property type="evidence" value="ECO:0007669"/>
    <property type="project" value="UniProtKB-ARBA"/>
</dbReference>
<evidence type="ECO:0000259" key="5">
    <source>
        <dbReference type="PROSITE" id="PS50888"/>
    </source>
</evidence>
<dbReference type="EMBL" id="JBJUIK010000008">
    <property type="protein sequence ID" value="KAL3519770.1"/>
    <property type="molecule type" value="Genomic_DNA"/>
</dbReference>
<dbReference type="Pfam" id="PF00010">
    <property type="entry name" value="HLH"/>
    <property type="match status" value="1"/>
</dbReference>
<feature type="domain" description="BHLH" evidence="5">
    <location>
        <begin position="8"/>
        <end position="59"/>
    </location>
</feature>
<keyword evidence="3" id="KW-0804">Transcription</keyword>
<comment type="subcellular location">
    <subcellularLocation>
        <location evidence="1">Nucleus</location>
    </subcellularLocation>
</comment>
<proteinExistence type="predicted"/>
<accession>A0ABD2ZJY5</accession>
<dbReference type="SUPFAM" id="SSF47459">
    <property type="entry name" value="HLH, helix-loop-helix DNA-binding domain"/>
    <property type="match status" value="1"/>
</dbReference>
<dbReference type="PANTHER" id="PTHR13935:SF90">
    <property type="entry name" value="TRANSCRIPTION FACTOR BHLH162"/>
    <property type="match status" value="1"/>
</dbReference>
<evidence type="ECO:0000313" key="6">
    <source>
        <dbReference type="EMBL" id="KAL3519770.1"/>
    </source>
</evidence>
<keyword evidence="7" id="KW-1185">Reference proteome</keyword>
<gene>
    <name evidence="6" type="ORF">ACH5RR_017919</name>
</gene>
<evidence type="ECO:0000313" key="7">
    <source>
        <dbReference type="Proteomes" id="UP001630127"/>
    </source>
</evidence>
<dbReference type="GO" id="GO:0005634">
    <property type="term" value="C:nucleus"/>
    <property type="evidence" value="ECO:0007669"/>
    <property type="project" value="UniProtKB-SubCell"/>
</dbReference>
<dbReference type="InterPro" id="IPR015660">
    <property type="entry name" value="MASH1/Ascl1a-like"/>
</dbReference>
<keyword evidence="2" id="KW-0805">Transcription regulation</keyword>
<sequence>MEQNPSSSSKTDRKTIEKNRRNQMKTLLSELTSLVPHQSREVLSLPDQLEEATNYIRNMQIKLEKMKERRDCRIMGTNNNNNNNNNNTIVGRTSLRLPHVDIQEKGSALEVILITGSDCQFMFTETIRLLHEEGVEVVNASFSLLDETIFHTIHSKIGESATCYAAARISEKLKKFVYGDNDSLN</sequence>
<dbReference type="PROSITE" id="PS50888">
    <property type="entry name" value="BHLH"/>
    <property type="match status" value="1"/>
</dbReference>
<name>A0ABD2ZJY5_9GENT</name>
<evidence type="ECO:0000256" key="1">
    <source>
        <dbReference type="ARBA" id="ARBA00004123"/>
    </source>
</evidence>
<dbReference type="Gene3D" id="4.10.280.10">
    <property type="entry name" value="Helix-loop-helix DNA-binding domain"/>
    <property type="match status" value="1"/>
</dbReference>
<dbReference type="PANTHER" id="PTHR13935">
    <property type="entry name" value="ACHAETE-SCUTE TRANSCRIPTION FACTOR-RELATED"/>
    <property type="match status" value="1"/>
</dbReference>
<organism evidence="6 7">
    <name type="scientific">Cinchona calisaya</name>
    <dbReference type="NCBI Taxonomy" id="153742"/>
    <lineage>
        <taxon>Eukaryota</taxon>
        <taxon>Viridiplantae</taxon>
        <taxon>Streptophyta</taxon>
        <taxon>Embryophyta</taxon>
        <taxon>Tracheophyta</taxon>
        <taxon>Spermatophyta</taxon>
        <taxon>Magnoliopsida</taxon>
        <taxon>eudicotyledons</taxon>
        <taxon>Gunneridae</taxon>
        <taxon>Pentapetalae</taxon>
        <taxon>asterids</taxon>
        <taxon>lamiids</taxon>
        <taxon>Gentianales</taxon>
        <taxon>Rubiaceae</taxon>
        <taxon>Cinchonoideae</taxon>
        <taxon>Cinchoneae</taxon>
        <taxon>Cinchona</taxon>
    </lineage>
</organism>
<dbReference type="AlphaFoldDB" id="A0ABD2ZJY5"/>
<reference evidence="6 7" key="1">
    <citation type="submission" date="2024-11" db="EMBL/GenBank/DDBJ databases">
        <title>A near-complete genome assembly of Cinchona calisaya.</title>
        <authorList>
            <person name="Lian D.C."/>
            <person name="Zhao X.W."/>
            <person name="Wei L."/>
        </authorList>
    </citation>
    <scope>NUCLEOTIDE SEQUENCE [LARGE SCALE GENOMIC DNA]</scope>
    <source>
        <tissue evidence="6">Nenye</tissue>
    </source>
</reference>
<protein>
    <recommendedName>
        <fullName evidence="5">BHLH domain-containing protein</fullName>
    </recommendedName>
</protein>
<dbReference type="Proteomes" id="UP001630127">
    <property type="component" value="Unassembled WGS sequence"/>
</dbReference>
<dbReference type="InterPro" id="IPR011598">
    <property type="entry name" value="bHLH_dom"/>
</dbReference>
<dbReference type="InterPro" id="IPR036638">
    <property type="entry name" value="HLH_DNA-bd_sf"/>
</dbReference>
<evidence type="ECO:0000256" key="3">
    <source>
        <dbReference type="ARBA" id="ARBA00023163"/>
    </source>
</evidence>
<evidence type="ECO:0000256" key="4">
    <source>
        <dbReference type="ARBA" id="ARBA00023242"/>
    </source>
</evidence>